<dbReference type="GO" id="GO:0005783">
    <property type="term" value="C:endoplasmic reticulum"/>
    <property type="evidence" value="ECO:0007669"/>
    <property type="project" value="UniProtKB-SubCell"/>
</dbReference>
<comment type="subcellular location">
    <subcellularLocation>
        <location evidence="2">Endoplasmic reticulum</location>
    </subcellularLocation>
    <subcellularLocation>
        <location evidence="3">Membrane</location>
    </subcellularLocation>
    <subcellularLocation>
        <location evidence="1">Mitochondrion</location>
    </subcellularLocation>
</comment>
<dbReference type="InterPro" id="IPR029058">
    <property type="entry name" value="AB_hydrolase_fold"/>
</dbReference>
<dbReference type="EMBL" id="GL988043">
    <property type="protein sequence ID" value="EGS19858.1"/>
    <property type="molecule type" value="Genomic_DNA"/>
</dbReference>
<dbReference type="Gene3D" id="3.40.50.1820">
    <property type="entry name" value="alpha/beta hydrolase"/>
    <property type="match status" value="2"/>
</dbReference>
<keyword evidence="6" id="KW-0472">Membrane</keyword>
<dbReference type="KEGG" id="cthr:CTHT_0043480"/>
<dbReference type="Proteomes" id="UP000008066">
    <property type="component" value="Unassembled WGS sequence"/>
</dbReference>
<dbReference type="GO" id="GO:0005739">
    <property type="term" value="C:mitochondrion"/>
    <property type="evidence" value="ECO:0007669"/>
    <property type="project" value="UniProtKB-SubCell"/>
</dbReference>
<dbReference type="GO" id="GO:0016020">
    <property type="term" value="C:membrane"/>
    <property type="evidence" value="ECO:0007669"/>
    <property type="project" value="UniProtKB-SubCell"/>
</dbReference>
<evidence type="ECO:0000313" key="8">
    <source>
        <dbReference type="Proteomes" id="UP000008066"/>
    </source>
</evidence>
<dbReference type="GeneID" id="18258386"/>
<accession>G0S8U7</accession>
<name>G0S8U7_CHATD</name>
<evidence type="ECO:0000256" key="2">
    <source>
        <dbReference type="ARBA" id="ARBA00004240"/>
    </source>
</evidence>
<dbReference type="PANTHER" id="PTHR48182">
    <property type="entry name" value="PROTEIN SERAC1"/>
    <property type="match status" value="1"/>
</dbReference>
<dbReference type="SUPFAM" id="SSF53474">
    <property type="entry name" value="alpha/beta-Hydrolases"/>
    <property type="match status" value="1"/>
</dbReference>
<dbReference type="InterPro" id="IPR052374">
    <property type="entry name" value="SERAC1"/>
</dbReference>
<protein>
    <submittedName>
        <fullName evidence="7">Uncharacterized protein</fullName>
    </submittedName>
</protein>
<keyword evidence="5" id="KW-0496">Mitochondrion</keyword>
<evidence type="ECO:0000256" key="3">
    <source>
        <dbReference type="ARBA" id="ARBA00004370"/>
    </source>
</evidence>
<proteinExistence type="predicted"/>
<sequence length="698" mass="78764">MALLQTLRLNLRLNGHPQYTWQTENKNAGIFWPRDLLAMDVNGKARIWVYGHNSIPKERIPNIITDHGENLEHSLEQRVLSQNKDPIVFIAHSVGGLVIKHVVDDQFSKLGLEDHIEQVKQLGADHREMARCSSREDAKYKAMLNELLLLFAPTEHEASNPEPTKTSTKAVTGVMRDEYSGHTSRVGSTVARNTAVVGDNTMRQLFYSARVCRFSHVQPQRLSSYKWQWQQQCQRFSSSSSYVEHIKVPCASAGEITVSLHNIANHSATTPIAIYLPPFYRGANTVAPLPRCLQDHPVAVINYRWSPFTTKLEPGSTPLYWPIPLHDVTFAYNWLAENLGASTNYKPASGGDKLIPRPAYVVGSYLGASLAAALAMTECHRPMGENNYHMSVQGLIAYNGIYNWTTFLPDHPLHAKAAKRKRLATSKTNPEDGPPPYEEEGVFTTIKSQIPGLFGDNPENLFDPFASVCFFFHTPNLHVPDDFYTPLTDEDTELPPSLNKLVNILSDNKTQPPLNPEDISEDLHSLIRKVVTRMKLAKPARKSLLKYPPAESDLSLPPTLLLYSVQAPSHMKARKSRKRAKPPDHSKHYLNSFAHQAQDLASLLRIAGGEYELRRGIEKARTFLNTPSVGPEAEEARKFLEEQEINMARLMEDVRAEEVFVREGGQDEGGEVDQPFDGETGELVRKWLHERIEERRRR</sequence>
<keyword evidence="8" id="KW-1185">Reference proteome</keyword>
<gene>
    <name evidence="7" type="ORF">CTHT_0043480</name>
</gene>
<keyword evidence="4" id="KW-0256">Endoplasmic reticulum</keyword>
<dbReference type="PANTHER" id="PTHR48182:SF2">
    <property type="entry name" value="PROTEIN SERAC1"/>
    <property type="match status" value="1"/>
</dbReference>
<dbReference type="eggNOG" id="ENOG502ST7S">
    <property type="taxonomic scope" value="Eukaryota"/>
</dbReference>
<dbReference type="STRING" id="759272.G0S8U7"/>
<evidence type="ECO:0000256" key="4">
    <source>
        <dbReference type="ARBA" id="ARBA00022824"/>
    </source>
</evidence>
<reference evidence="7 8" key="1">
    <citation type="journal article" date="2011" name="Cell">
        <title>Insight into structure and assembly of the nuclear pore complex by utilizing the genome of a eukaryotic thermophile.</title>
        <authorList>
            <person name="Amlacher S."/>
            <person name="Sarges P."/>
            <person name="Flemming D."/>
            <person name="van Noort V."/>
            <person name="Kunze R."/>
            <person name="Devos D.P."/>
            <person name="Arumugam M."/>
            <person name="Bork P."/>
            <person name="Hurt E."/>
        </authorList>
    </citation>
    <scope>NUCLEOTIDE SEQUENCE [LARGE SCALE GENOMIC DNA]</scope>
    <source>
        <strain evidence="8">DSM 1495 / CBS 144.50 / IMI 039719</strain>
    </source>
</reference>
<dbReference type="HOGENOM" id="CLU_017835_0_0_1"/>
<evidence type="ECO:0000256" key="5">
    <source>
        <dbReference type="ARBA" id="ARBA00023128"/>
    </source>
</evidence>
<dbReference type="RefSeq" id="XP_006694743.1">
    <property type="nucleotide sequence ID" value="XM_006694680.1"/>
</dbReference>
<evidence type="ECO:0000256" key="6">
    <source>
        <dbReference type="ARBA" id="ARBA00023136"/>
    </source>
</evidence>
<dbReference type="OrthoDB" id="5396420at2759"/>
<evidence type="ECO:0000256" key="1">
    <source>
        <dbReference type="ARBA" id="ARBA00004173"/>
    </source>
</evidence>
<dbReference type="AlphaFoldDB" id="G0S8U7"/>
<evidence type="ECO:0000313" key="7">
    <source>
        <dbReference type="EMBL" id="EGS19858.1"/>
    </source>
</evidence>
<organism evidence="8">
    <name type="scientific">Chaetomium thermophilum (strain DSM 1495 / CBS 144.50 / IMI 039719)</name>
    <name type="common">Thermochaetoides thermophila</name>
    <dbReference type="NCBI Taxonomy" id="759272"/>
    <lineage>
        <taxon>Eukaryota</taxon>
        <taxon>Fungi</taxon>
        <taxon>Dikarya</taxon>
        <taxon>Ascomycota</taxon>
        <taxon>Pezizomycotina</taxon>
        <taxon>Sordariomycetes</taxon>
        <taxon>Sordariomycetidae</taxon>
        <taxon>Sordariales</taxon>
        <taxon>Chaetomiaceae</taxon>
        <taxon>Thermochaetoides</taxon>
    </lineage>
</organism>